<proteinExistence type="predicted"/>
<evidence type="ECO:0000313" key="2">
    <source>
        <dbReference type="EMBL" id="KAF4719103.1"/>
    </source>
</evidence>
<evidence type="ECO:0000256" key="1">
    <source>
        <dbReference type="SAM" id="MobiDB-lite"/>
    </source>
</evidence>
<evidence type="ECO:0000313" key="5">
    <source>
        <dbReference type="Proteomes" id="UP000574390"/>
    </source>
</evidence>
<dbReference type="EMBL" id="JABANM010012608">
    <property type="protein sequence ID" value="KAF4735696.1"/>
    <property type="molecule type" value="Genomic_DNA"/>
</dbReference>
<dbReference type="AlphaFoldDB" id="A0A7J6SU46"/>
<protein>
    <submittedName>
        <fullName evidence="3">Uncharacterized protein</fullName>
    </submittedName>
</protein>
<accession>A0A7J6SU46</accession>
<evidence type="ECO:0000313" key="4">
    <source>
        <dbReference type="Proteomes" id="UP000553632"/>
    </source>
</evidence>
<name>A0A7J6SU46_PEROL</name>
<sequence>MRSRLRSLVLLFGVAIYTLVLTVNTTQSLFLWLGGSSSNEESSAEHSLAALDDRLLAAHSKALDAYVNCVARDAAASSDRACRREAMGIFDTVAAETRGRIGAEEEAKVLVKSARKLLQTGLDMLQGEVNQLRLAAQAANDEQRQALAWIGEMAQRSKDRQNTPKSTGIRLRGDSLKKGGFKDAISSILGSIEVNSPDGGVRFNSGGGEGGKSILELIGRSAQDAGPSLTFESAAAVHRGHPGSKSEKHRRLRSLGLLAGLIYGCGLLVTSIAPLWLFGSSDNSDWSRPELVTSSSVGGEVSGELRDFLNDPLVNTDREQTWQHRYSHNQLGDLTLTGNDKDEWAANYLYDLPGKGLGTIEGALNSDQQLALQYSNAIPDGTLSGSAGWSSNDGYFGKLSKLWNGGNGRAARYCTSDEWKDGIELRLCNGRYDIAGSTNNGELKHQLQAQWARDNDRAEAGIQAPITNPYGFLSKAGGAEKFNPDWYTSYSRSLIDGGYDSKKPFGLEGGARLASGGELEGRLTARAKPLDSVDAEYRVSARTRPDTSKGWWGWLTGLGKSPVELEHNAQIQYSNAPGSVMYANYEKRDASPGHLRLGYAMTSDDSQ</sequence>
<keyword evidence="4" id="KW-1185">Reference proteome</keyword>
<dbReference type="OMA" id="RAARYCT"/>
<gene>
    <name evidence="3" type="ORF">FOZ62_021294</name>
    <name evidence="2" type="ORF">FOZ63_021764</name>
</gene>
<feature type="region of interest" description="Disordered" evidence="1">
    <location>
        <begin position="154"/>
        <end position="173"/>
    </location>
</feature>
<reference evidence="4 5" key="1">
    <citation type="submission" date="2020-04" db="EMBL/GenBank/DDBJ databases">
        <title>Perkinsus olseni comparative genomics.</title>
        <authorList>
            <person name="Bogema D.R."/>
        </authorList>
    </citation>
    <scope>NUCLEOTIDE SEQUENCE [LARGE SCALE GENOMIC DNA]</scope>
    <source>
        <strain evidence="3">ATCC PRA-205</strain>
        <strain evidence="2 4">ATCC PRA-207</strain>
    </source>
</reference>
<dbReference type="Proteomes" id="UP000553632">
    <property type="component" value="Unassembled WGS sequence"/>
</dbReference>
<organism evidence="3 5">
    <name type="scientific">Perkinsus olseni</name>
    <name type="common">Perkinsus atlanticus</name>
    <dbReference type="NCBI Taxonomy" id="32597"/>
    <lineage>
        <taxon>Eukaryota</taxon>
        <taxon>Sar</taxon>
        <taxon>Alveolata</taxon>
        <taxon>Perkinsozoa</taxon>
        <taxon>Perkinsea</taxon>
        <taxon>Perkinsida</taxon>
        <taxon>Perkinsidae</taxon>
        <taxon>Perkinsus</taxon>
    </lineage>
</organism>
<dbReference type="EMBL" id="JABANO010026111">
    <property type="protein sequence ID" value="KAF4719103.1"/>
    <property type="molecule type" value="Genomic_DNA"/>
</dbReference>
<dbReference type="Proteomes" id="UP000574390">
    <property type="component" value="Unassembled WGS sequence"/>
</dbReference>
<evidence type="ECO:0000313" key="3">
    <source>
        <dbReference type="EMBL" id="KAF4735696.1"/>
    </source>
</evidence>
<comment type="caution">
    <text evidence="3">The sequence shown here is derived from an EMBL/GenBank/DDBJ whole genome shotgun (WGS) entry which is preliminary data.</text>
</comment>